<name>A0ABR1SDX9_9PEZI</name>
<evidence type="ECO:0000256" key="1">
    <source>
        <dbReference type="SAM" id="MobiDB-lite"/>
    </source>
</evidence>
<feature type="compositionally biased region" description="Basic and acidic residues" evidence="1">
    <location>
        <begin position="12"/>
        <end position="57"/>
    </location>
</feature>
<protein>
    <recommendedName>
        <fullName evidence="4">Protein kinase domain-containing protein</fullName>
    </recommendedName>
</protein>
<sequence length="761" mass="85660">MDATDEITRLRHLLEAAENRASDEKSRREEEQRRREEEQRRREEEQRRREEAEELARESQPQTLSQYLEACHSLSLAIQVVTDRSLTTQGETTNPTGRLYPQRIIPWQDFAARQERIWERLSNGCSFHSHPSFPTTNQLAYVTSLLNPISSEVGLRDFERDTVENAVRKLFTEAYHDPQLRSGFGLQGNISFESHTNLGSDTLSEPMERISIRDKSTAAQPAVPAKTRRRARGKGNRADQFCISRNEHGQNVPAVAIEYKPPHKLTREEIVVGLGSEIQPQRDVIHQTGEGFQFAARSLAAAVVTQLFSYMIGKGVQHGYVCTGEVFVFLFIPQDPTTVYYHVAVPNLDVVDDDGTRLHRTAVAQVFAFILQAVCAEPPPASWHDATADLGTWAVEYDDVLRDIPATIRKERPMSAYKPQRWKGFERSPIRTRSRCQRPQDPLPHQSDDEEEEGAPSPTPNRRSGPARSTATAGTQKPGAKQDGGNQGKRPVEKQRIQDRPFCTPQCLLGVALGGPMDSACPNAKDHKRGHVDRSEFLRLTRDQLAKDRGSDADCAPLYLAGALGALFKVRLSSHGYTLVAKGMEKPDLPRLCHEETVYSKIRPMQGRGVPVCLGLVELVLPYYYDCGVFTHFMFLSWGGKPLFEYAERVTKPTTLHAITDIYTRLHHLGVLHCDAEARNILYDSEHQSFTLVDFERAVIPTREPLTSINPNRLAQKRKRGIKGPVKNPFTQELQLARTNVSSILDEKRCAAAVVPIVEGK</sequence>
<evidence type="ECO:0000313" key="2">
    <source>
        <dbReference type="EMBL" id="KAK8029429.1"/>
    </source>
</evidence>
<dbReference type="Gene3D" id="1.10.510.10">
    <property type="entry name" value="Transferase(Phosphotransferase) domain 1"/>
    <property type="match status" value="1"/>
</dbReference>
<reference evidence="2 3" key="1">
    <citation type="submission" date="2023-01" db="EMBL/GenBank/DDBJ databases">
        <title>Analysis of 21 Apiospora genomes using comparative genomics revels a genus with tremendous synthesis potential of carbohydrate active enzymes and secondary metabolites.</title>
        <authorList>
            <person name="Sorensen T."/>
        </authorList>
    </citation>
    <scope>NUCLEOTIDE SEQUENCE [LARGE SCALE GENOMIC DNA]</scope>
    <source>
        <strain evidence="2 3">CBS 33761</strain>
    </source>
</reference>
<feature type="compositionally biased region" description="Basic residues" evidence="1">
    <location>
        <begin position="226"/>
        <end position="235"/>
    </location>
</feature>
<dbReference type="Proteomes" id="UP001444661">
    <property type="component" value="Unassembled WGS sequence"/>
</dbReference>
<evidence type="ECO:0000313" key="3">
    <source>
        <dbReference type="Proteomes" id="UP001444661"/>
    </source>
</evidence>
<dbReference type="InterPro" id="IPR011009">
    <property type="entry name" value="Kinase-like_dom_sf"/>
</dbReference>
<feature type="region of interest" description="Disordered" evidence="1">
    <location>
        <begin position="12"/>
        <end position="63"/>
    </location>
</feature>
<evidence type="ECO:0008006" key="4">
    <source>
        <dbReference type="Google" id="ProtNLM"/>
    </source>
</evidence>
<dbReference type="SUPFAM" id="SSF56112">
    <property type="entry name" value="Protein kinase-like (PK-like)"/>
    <property type="match status" value="1"/>
</dbReference>
<proteinExistence type="predicted"/>
<dbReference type="EMBL" id="JAQQWK010000010">
    <property type="protein sequence ID" value="KAK8029429.1"/>
    <property type="molecule type" value="Genomic_DNA"/>
</dbReference>
<organism evidence="2 3">
    <name type="scientific">Apiospora rasikravindrae</name>
    <dbReference type="NCBI Taxonomy" id="990691"/>
    <lineage>
        <taxon>Eukaryota</taxon>
        <taxon>Fungi</taxon>
        <taxon>Dikarya</taxon>
        <taxon>Ascomycota</taxon>
        <taxon>Pezizomycotina</taxon>
        <taxon>Sordariomycetes</taxon>
        <taxon>Xylariomycetidae</taxon>
        <taxon>Amphisphaeriales</taxon>
        <taxon>Apiosporaceae</taxon>
        <taxon>Apiospora</taxon>
    </lineage>
</organism>
<feature type="region of interest" description="Disordered" evidence="1">
    <location>
        <begin position="415"/>
        <end position="498"/>
    </location>
</feature>
<keyword evidence="3" id="KW-1185">Reference proteome</keyword>
<comment type="caution">
    <text evidence="2">The sequence shown here is derived from an EMBL/GenBank/DDBJ whole genome shotgun (WGS) entry which is preliminary data.</text>
</comment>
<gene>
    <name evidence="2" type="ORF">PG993_010720</name>
</gene>
<dbReference type="Pfam" id="PF06293">
    <property type="entry name" value="Kdo"/>
    <property type="match status" value="1"/>
</dbReference>
<feature type="region of interest" description="Disordered" evidence="1">
    <location>
        <begin position="214"/>
        <end position="236"/>
    </location>
</feature>
<accession>A0ABR1SDX9</accession>